<evidence type="ECO:0000256" key="4">
    <source>
        <dbReference type="PIRSR" id="PIRSR000097-1"/>
    </source>
</evidence>
<evidence type="ECO:0000259" key="8">
    <source>
        <dbReference type="Pfam" id="PF00248"/>
    </source>
</evidence>
<feature type="binding site" evidence="5">
    <location>
        <position position="111"/>
    </location>
    <ligand>
        <name>substrate</name>
    </ligand>
</feature>
<dbReference type="PIRSF" id="PIRSF000097">
    <property type="entry name" value="AKR"/>
    <property type="match status" value="1"/>
</dbReference>
<dbReference type="InterPro" id="IPR036812">
    <property type="entry name" value="NAD(P)_OxRdtase_dom_sf"/>
</dbReference>
<evidence type="ECO:0000256" key="2">
    <source>
        <dbReference type="ARBA" id="ARBA00022857"/>
    </source>
</evidence>
<feature type="domain" description="NADP-dependent oxidoreductase" evidence="8">
    <location>
        <begin position="20"/>
        <end position="261"/>
    </location>
</feature>
<dbReference type="AlphaFoldDB" id="A0AB37ZVC3"/>
<keyword evidence="10" id="KW-1185">Reference proteome</keyword>
<gene>
    <name evidence="9" type="ORF">SAMN04488525_10131</name>
</gene>
<dbReference type="Gene3D" id="3.20.20.100">
    <property type="entry name" value="NADP-dependent oxidoreductase domain"/>
    <property type="match status" value="1"/>
</dbReference>
<sequence>MENEIKNITFSNGVTIPQLGLGVFKMKDEKELSEAIRVALEAGYRHLDTAMIYENEAIVGQALKESSIPREEIFLTSKVWNYDHGYEETKAAFQASLDRLGTDYLDLYLIHRASANYIETWKAMEELYNAGKIKAIGVSNFQIHHLEDLMLHTEIIPMINQIETHPAFPQDELRAFMAQHTIIHEAWGPLGQGKNDLLTQSVLLELAQKYGKTPAQIVLRWHIERGIVVIPKSVTPSRIRENRDIFDFSLSTDDMDKIATLDTGERYSGNPDDQEFLTRTSIRPN</sequence>
<evidence type="ECO:0000313" key="9">
    <source>
        <dbReference type="EMBL" id="SDZ75536.1"/>
    </source>
</evidence>
<evidence type="ECO:0000256" key="5">
    <source>
        <dbReference type="PIRSR" id="PIRSR000097-2"/>
    </source>
</evidence>
<dbReference type="PROSITE" id="PS00063">
    <property type="entry name" value="ALDOKETO_REDUCTASE_3"/>
    <property type="match status" value="1"/>
</dbReference>
<feature type="site" description="Lowers pKa of active site Tyr" evidence="6">
    <location>
        <position position="78"/>
    </location>
</feature>
<name>A0AB37ZVC3_9LACT</name>
<dbReference type="PROSITE" id="PS00062">
    <property type="entry name" value="ALDOKETO_REDUCTASE_2"/>
    <property type="match status" value="1"/>
</dbReference>
<organism evidence="9 10">
    <name type="scientific">Trichococcus collinsii</name>
    <dbReference type="NCBI Taxonomy" id="157076"/>
    <lineage>
        <taxon>Bacteria</taxon>
        <taxon>Bacillati</taxon>
        <taxon>Bacillota</taxon>
        <taxon>Bacilli</taxon>
        <taxon>Lactobacillales</taxon>
        <taxon>Carnobacteriaceae</taxon>
        <taxon>Trichococcus</taxon>
    </lineage>
</organism>
<dbReference type="Pfam" id="PF00248">
    <property type="entry name" value="Aldo_ket_red"/>
    <property type="match status" value="1"/>
</dbReference>
<dbReference type="EMBL" id="FNQH01000001">
    <property type="protein sequence ID" value="SDZ75536.1"/>
    <property type="molecule type" value="Genomic_DNA"/>
</dbReference>
<dbReference type="InterPro" id="IPR018170">
    <property type="entry name" value="Aldo/ket_reductase_CS"/>
</dbReference>
<dbReference type="PANTHER" id="PTHR43827:SF3">
    <property type="entry name" value="NADP-DEPENDENT OXIDOREDUCTASE DOMAIN-CONTAINING PROTEIN"/>
    <property type="match status" value="1"/>
</dbReference>
<dbReference type="Proteomes" id="UP000199042">
    <property type="component" value="Unassembled WGS sequence"/>
</dbReference>
<dbReference type="PROSITE" id="PS00798">
    <property type="entry name" value="ALDOKETO_REDUCTASE_1"/>
    <property type="match status" value="1"/>
</dbReference>
<evidence type="ECO:0000256" key="1">
    <source>
        <dbReference type="ARBA" id="ARBA00007905"/>
    </source>
</evidence>
<accession>A0AB37ZVC3</accession>
<comment type="caution">
    <text evidence="9">The sequence shown here is derived from an EMBL/GenBank/DDBJ whole genome shotgun (WGS) entry which is preliminary data.</text>
</comment>
<proteinExistence type="inferred from homology"/>
<keyword evidence="2" id="KW-0521">NADP</keyword>
<dbReference type="PRINTS" id="PR00069">
    <property type="entry name" value="ALDKETRDTASE"/>
</dbReference>
<feature type="region of interest" description="Disordered" evidence="7">
    <location>
        <begin position="262"/>
        <end position="285"/>
    </location>
</feature>
<feature type="active site" description="Proton donor" evidence="4">
    <location>
        <position position="53"/>
    </location>
</feature>
<protein>
    <submittedName>
        <fullName evidence="9">Aldo/keto reductase</fullName>
    </submittedName>
</protein>
<dbReference type="InterPro" id="IPR023210">
    <property type="entry name" value="NADP_OxRdtase_dom"/>
</dbReference>
<dbReference type="InterPro" id="IPR020471">
    <property type="entry name" value="AKR"/>
</dbReference>
<evidence type="ECO:0000256" key="6">
    <source>
        <dbReference type="PIRSR" id="PIRSR000097-3"/>
    </source>
</evidence>
<dbReference type="SUPFAM" id="SSF51430">
    <property type="entry name" value="NAD(P)-linked oxidoreductase"/>
    <property type="match status" value="1"/>
</dbReference>
<reference evidence="9 10" key="1">
    <citation type="submission" date="2016-10" db="EMBL/GenBank/DDBJ databases">
        <authorList>
            <person name="Varghese N."/>
            <person name="Submissions S."/>
        </authorList>
    </citation>
    <scope>NUCLEOTIDE SEQUENCE [LARGE SCALE GENOMIC DNA]</scope>
    <source>
        <strain evidence="9 10">DSM 14526</strain>
    </source>
</reference>
<comment type="similarity">
    <text evidence="1">Belongs to the aldo/keto reductase family.</text>
</comment>
<dbReference type="PANTHER" id="PTHR43827">
    <property type="entry name" value="2,5-DIKETO-D-GLUCONIC ACID REDUCTASE"/>
    <property type="match status" value="1"/>
</dbReference>
<evidence type="ECO:0000313" key="10">
    <source>
        <dbReference type="Proteomes" id="UP000199042"/>
    </source>
</evidence>
<dbReference type="GO" id="GO:0016616">
    <property type="term" value="F:oxidoreductase activity, acting on the CH-OH group of donors, NAD or NADP as acceptor"/>
    <property type="evidence" value="ECO:0007669"/>
    <property type="project" value="UniProtKB-ARBA"/>
</dbReference>
<evidence type="ECO:0000256" key="7">
    <source>
        <dbReference type="SAM" id="MobiDB-lite"/>
    </source>
</evidence>
<evidence type="ECO:0000256" key="3">
    <source>
        <dbReference type="ARBA" id="ARBA00023002"/>
    </source>
</evidence>
<keyword evidence="3" id="KW-0560">Oxidoreductase</keyword>
<dbReference type="FunFam" id="3.20.20.100:FF:000015">
    <property type="entry name" value="Oxidoreductase, aldo/keto reductase family"/>
    <property type="match status" value="1"/>
</dbReference>